<reference evidence="8" key="1">
    <citation type="submission" date="2009-08" db="EMBL/GenBank/DDBJ databases">
        <title>Annotation of Salpingoeca rosetta.</title>
        <authorList>
            <consortium name="The Broad Institute Genome Sequencing Platform"/>
            <person name="Russ C."/>
            <person name="Cuomo C."/>
            <person name="Burger G."/>
            <person name="Gray M.W."/>
            <person name="Holland P.W.H."/>
            <person name="King N."/>
            <person name="Lang F.B.F."/>
            <person name="Roger A.J."/>
            <person name="Ruiz-Trillo I."/>
            <person name="Young S.K."/>
            <person name="Zeng Q."/>
            <person name="Gargeya S."/>
            <person name="Alvarado L."/>
            <person name="Berlin A."/>
            <person name="Chapman S.B."/>
            <person name="Chen Z."/>
            <person name="Freedman E."/>
            <person name="Gellesch M."/>
            <person name="Goldberg J."/>
            <person name="Griggs A."/>
            <person name="Gujja S."/>
            <person name="Heilman E."/>
            <person name="Heiman D."/>
            <person name="Howarth C."/>
            <person name="Mehta T."/>
            <person name="Neiman D."/>
            <person name="Pearson M."/>
            <person name="Roberts A."/>
            <person name="Saif S."/>
            <person name="Shea T."/>
            <person name="Shenoy N."/>
            <person name="Sisk P."/>
            <person name="Stolte C."/>
            <person name="Sykes S."/>
            <person name="White J."/>
            <person name="Yandava C."/>
            <person name="Haas B."/>
            <person name="Nusbaum C."/>
            <person name="Birren B."/>
        </authorList>
    </citation>
    <scope>NUCLEOTIDE SEQUENCE [LARGE SCALE GENOMIC DNA]</scope>
    <source>
        <strain evidence="8">ATCC 50818</strain>
    </source>
</reference>
<keyword evidence="2 6" id="KW-0805">Transcription regulation</keyword>
<comment type="subcellular location">
    <subcellularLocation>
        <location evidence="1 6">Nucleus</location>
    </subcellularLocation>
</comment>
<dbReference type="GO" id="GO:0003712">
    <property type="term" value="F:transcription coregulator activity"/>
    <property type="evidence" value="ECO:0007669"/>
    <property type="project" value="TreeGrafter"/>
</dbReference>
<dbReference type="EMBL" id="GL832961">
    <property type="protein sequence ID" value="EGD82560.1"/>
    <property type="molecule type" value="Genomic_DNA"/>
</dbReference>
<dbReference type="InterPro" id="IPR021384">
    <property type="entry name" value="Mediator_Med21"/>
</dbReference>
<feature type="region of interest" description="Disordered" evidence="7">
    <location>
        <begin position="150"/>
        <end position="259"/>
    </location>
</feature>
<gene>
    <name evidence="8" type="ORF">PTSG_03212</name>
</gene>
<evidence type="ECO:0000313" key="9">
    <source>
        <dbReference type="Proteomes" id="UP000007799"/>
    </source>
</evidence>
<dbReference type="GeneID" id="16076383"/>
<dbReference type="AlphaFoldDB" id="F2U4J4"/>
<feature type="region of interest" description="Disordered" evidence="7">
    <location>
        <begin position="33"/>
        <end position="66"/>
    </location>
</feature>
<keyword evidence="5 6" id="KW-0539">Nucleus</keyword>
<evidence type="ECO:0000313" key="8">
    <source>
        <dbReference type="EMBL" id="EGD82560.1"/>
    </source>
</evidence>
<protein>
    <recommendedName>
        <fullName evidence="6">Mediator of RNA polymerase II transcription subunit 21</fullName>
    </recommendedName>
</protein>
<evidence type="ECO:0000256" key="2">
    <source>
        <dbReference type="ARBA" id="ARBA00023015"/>
    </source>
</evidence>
<dbReference type="Pfam" id="PF11221">
    <property type="entry name" value="Med21"/>
    <property type="match status" value="1"/>
</dbReference>
<dbReference type="Gene3D" id="6.10.280.10">
    <property type="entry name" value="Mediator complex, subunit Med21"/>
    <property type="match status" value="1"/>
</dbReference>
<evidence type="ECO:0000256" key="5">
    <source>
        <dbReference type="ARBA" id="ARBA00023242"/>
    </source>
</evidence>
<keyword evidence="9" id="KW-1185">Reference proteome</keyword>
<evidence type="ECO:0000256" key="6">
    <source>
        <dbReference type="RuleBase" id="RU366036"/>
    </source>
</evidence>
<dbReference type="Proteomes" id="UP000007799">
    <property type="component" value="Unassembled WGS sequence"/>
</dbReference>
<keyword evidence="4 6" id="KW-0804">Transcription</keyword>
<sequence>MGDRVTQLQELLQALMEHYRNAVGVLHMQAGEAAMEPAPSSAKKQPQKQPQKQQNNGEEGAVASARQQVQQTVDVTKHAILQTVKDINLFCDHLPDIKQATNTNDDDLDELHRKNAEAASLLRTKVQLAEERLALLRGRITDITNAAFLTQPKPNPAALPTPSVPASLRTQRDTPSQCDDSAPAEAETQPDKTATEHQTTTQESASGGGGADDDDGSRNSNSGTGPGNDGGNLDSKDNTDSTRDDADGSMARKRAKLDA</sequence>
<evidence type="ECO:0000256" key="3">
    <source>
        <dbReference type="ARBA" id="ARBA00023159"/>
    </source>
</evidence>
<dbReference type="KEGG" id="sre:PTSG_03212"/>
<dbReference type="RefSeq" id="XP_004995796.1">
    <property type="nucleotide sequence ID" value="XM_004995739.1"/>
</dbReference>
<dbReference type="InParanoid" id="F2U4J4"/>
<feature type="compositionally biased region" description="Basic and acidic residues" evidence="7">
    <location>
        <begin position="234"/>
        <end position="246"/>
    </location>
</feature>
<dbReference type="GO" id="GO:0016592">
    <property type="term" value="C:mediator complex"/>
    <property type="evidence" value="ECO:0007669"/>
    <property type="project" value="UniProtKB-UniRule"/>
</dbReference>
<comment type="function">
    <text evidence="6">Component of the Mediator complex, a coactivator involved in the regulated transcription of nearly all RNA polymerase II-dependent genes. Mediator functions as a bridge to convey information from gene-specific regulatory proteins to the basal RNA polymerase II transcription machinery. Mediator is recruited to promoters by direct interactions with regulatory proteins and serves as a scaffold for the assembly of a functional preinitiation complex with RNA polymerase II and the general transcription factors.</text>
</comment>
<evidence type="ECO:0000256" key="4">
    <source>
        <dbReference type="ARBA" id="ARBA00023163"/>
    </source>
</evidence>
<feature type="compositionally biased region" description="Pro residues" evidence="7">
    <location>
        <begin position="153"/>
        <end position="163"/>
    </location>
</feature>
<comment type="subunit">
    <text evidence="6">Component of the Mediator complex.</text>
</comment>
<dbReference type="GO" id="GO:0006357">
    <property type="term" value="P:regulation of transcription by RNA polymerase II"/>
    <property type="evidence" value="ECO:0007669"/>
    <property type="project" value="TreeGrafter"/>
</dbReference>
<evidence type="ECO:0000256" key="7">
    <source>
        <dbReference type="SAM" id="MobiDB-lite"/>
    </source>
</evidence>
<dbReference type="PANTHER" id="PTHR13381:SF0">
    <property type="entry name" value="MEDIATOR OF RNA POLYMERASE II TRANSCRIPTION SUBUNIT 21"/>
    <property type="match status" value="1"/>
</dbReference>
<dbReference type="FunCoup" id="F2U4J4">
    <property type="interactions" value="935"/>
</dbReference>
<dbReference type="SUPFAM" id="SSF140718">
    <property type="entry name" value="Mediator hinge subcomplex-like"/>
    <property type="match status" value="1"/>
</dbReference>
<keyword evidence="3 6" id="KW-0010">Activator</keyword>
<organism evidence="9">
    <name type="scientific">Salpingoeca rosetta (strain ATCC 50818 / BSB-021)</name>
    <dbReference type="NCBI Taxonomy" id="946362"/>
    <lineage>
        <taxon>Eukaryota</taxon>
        <taxon>Choanoflagellata</taxon>
        <taxon>Craspedida</taxon>
        <taxon>Salpingoecidae</taxon>
        <taxon>Salpingoeca</taxon>
    </lineage>
</organism>
<dbReference type="OMA" id="MEHYRNA"/>
<accession>F2U4J4</accession>
<dbReference type="PANTHER" id="PTHR13381">
    <property type="entry name" value="RNA POLYMERASE II HOLOENZYME COMPONENT SRB7"/>
    <property type="match status" value="1"/>
</dbReference>
<comment type="similarity">
    <text evidence="6">Belongs to the Mediator complex subunit 21 family.</text>
</comment>
<name>F2U4J4_SALR5</name>
<dbReference type="InterPro" id="IPR037212">
    <property type="entry name" value="Med7/Med21-like"/>
</dbReference>
<feature type="compositionally biased region" description="Low complexity" evidence="7">
    <location>
        <begin position="37"/>
        <end position="54"/>
    </location>
</feature>
<dbReference type="OrthoDB" id="526653at2759"/>
<evidence type="ECO:0000256" key="1">
    <source>
        <dbReference type="ARBA" id="ARBA00004123"/>
    </source>
</evidence>
<proteinExistence type="inferred from homology"/>